<feature type="transmembrane region" description="Helical" evidence="2">
    <location>
        <begin position="85"/>
        <end position="105"/>
    </location>
</feature>
<keyword evidence="2" id="KW-1133">Transmembrane helix</keyword>
<reference evidence="4" key="1">
    <citation type="journal article" date="2019" name="Int. J. Syst. Evol. Microbiol.">
        <title>The Global Catalogue of Microorganisms (GCM) 10K type strain sequencing project: providing services to taxonomists for standard genome sequencing and annotation.</title>
        <authorList>
            <consortium name="The Broad Institute Genomics Platform"/>
            <consortium name="The Broad Institute Genome Sequencing Center for Infectious Disease"/>
            <person name="Wu L."/>
            <person name="Ma J."/>
        </authorList>
    </citation>
    <scope>NUCLEOTIDE SEQUENCE [LARGE SCALE GENOMIC DNA]</scope>
    <source>
        <strain evidence="4">CGMCC 1.15480</strain>
    </source>
</reference>
<organism evidence="3 4">
    <name type="scientific">Tersicoccus solisilvae</name>
    <dbReference type="NCBI Taxonomy" id="1882339"/>
    <lineage>
        <taxon>Bacteria</taxon>
        <taxon>Bacillati</taxon>
        <taxon>Actinomycetota</taxon>
        <taxon>Actinomycetes</taxon>
        <taxon>Micrococcales</taxon>
        <taxon>Micrococcaceae</taxon>
        <taxon>Tersicoccus</taxon>
    </lineage>
</organism>
<dbReference type="InterPro" id="IPR021414">
    <property type="entry name" value="DUF3054"/>
</dbReference>
<keyword evidence="4" id="KW-1185">Reference proteome</keyword>
<name>A0ABQ1NYI7_9MICC</name>
<keyword evidence="2" id="KW-0812">Transmembrane</keyword>
<evidence type="ECO:0000256" key="2">
    <source>
        <dbReference type="SAM" id="Phobius"/>
    </source>
</evidence>
<evidence type="ECO:0008006" key="5">
    <source>
        <dbReference type="Google" id="ProtNLM"/>
    </source>
</evidence>
<gene>
    <name evidence="3" type="ORF">GCM10011512_07440</name>
</gene>
<evidence type="ECO:0000313" key="3">
    <source>
        <dbReference type="EMBL" id="GGC83198.1"/>
    </source>
</evidence>
<dbReference type="Pfam" id="PF11255">
    <property type="entry name" value="DUF3054"/>
    <property type="match status" value="1"/>
</dbReference>
<protein>
    <recommendedName>
        <fullName evidence="5">DUF3054 domain-containing protein</fullName>
    </recommendedName>
</protein>
<evidence type="ECO:0000256" key="1">
    <source>
        <dbReference type="SAM" id="MobiDB-lite"/>
    </source>
</evidence>
<comment type="caution">
    <text evidence="3">The sequence shown here is derived from an EMBL/GenBank/DDBJ whole genome shotgun (WGS) entry which is preliminary data.</text>
</comment>
<evidence type="ECO:0000313" key="4">
    <source>
        <dbReference type="Proteomes" id="UP000597761"/>
    </source>
</evidence>
<proteinExistence type="predicted"/>
<keyword evidence="2" id="KW-0472">Membrane</keyword>
<dbReference type="Proteomes" id="UP000597761">
    <property type="component" value="Unassembled WGS sequence"/>
</dbReference>
<dbReference type="RefSeq" id="WP_188666405.1">
    <property type="nucleotide sequence ID" value="NZ_BMJI01000002.1"/>
</dbReference>
<sequence>MPTPSPDALTRDPTAVRPAQGRRRRPVGSAVVDVVLVIVFAAIGRASHQEAHPVLGVVDTAWPFLVGTALGWLLSRAWRTPVRLWPTGVVVWVATVVGGMLLRTATGDGTAVAFVVVATVTLAVFLLGWRAVVALIRRFSSRGAGSSPKENPL</sequence>
<accession>A0ABQ1NYI7</accession>
<feature type="region of interest" description="Disordered" evidence="1">
    <location>
        <begin position="1"/>
        <end position="22"/>
    </location>
</feature>
<feature type="transmembrane region" description="Helical" evidence="2">
    <location>
        <begin position="27"/>
        <end position="48"/>
    </location>
</feature>
<dbReference type="EMBL" id="BMJI01000002">
    <property type="protein sequence ID" value="GGC83198.1"/>
    <property type="molecule type" value="Genomic_DNA"/>
</dbReference>
<feature type="transmembrane region" description="Helical" evidence="2">
    <location>
        <begin position="111"/>
        <end position="132"/>
    </location>
</feature>
<feature type="transmembrane region" description="Helical" evidence="2">
    <location>
        <begin position="54"/>
        <end position="73"/>
    </location>
</feature>